<evidence type="ECO:0000313" key="2">
    <source>
        <dbReference type="EMBL" id="MBB4907086.1"/>
    </source>
</evidence>
<dbReference type="InterPro" id="IPR015330">
    <property type="entry name" value="DNA_primase/pol_bifunc_N"/>
</dbReference>
<protein>
    <recommendedName>
        <fullName evidence="1">DNA primase/polymerase bifunctional N-terminal domain-containing protein</fullName>
    </recommendedName>
</protein>
<dbReference type="RefSeq" id="WP_184811206.1">
    <property type="nucleotide sequence ID" value="NZ_JACHJQ010000003.1"/>
</dbReference>
<dbReference type="Proteomes" id="UP000520767">
    <property type="component" value="Unassembled WGS sequence"/>
</dbReference>
<dbReference type="AlphaFoldDB" id="A0A7W7Q4T9"/>
<dbReference type="EMBL" id="JACHJQ010000003">
    <property type="protein sequence ID" value="MBB4907086.1"/>
    <property type="molecule type" value="Genomic_DNA"/>
</dbReference>
<keyword evidence="3" id="KW-1185">Reference proteome</keyword>
<feature type="domain" description="DNA primase/polymerase bifunctional N-terminal" evidence="1">
    <location>
        <begin position="11"/>
        <end position="198"/>
    </location>
</feature>
<evidence type="ECO:0000259" key="1">
    <source>
        <dbReference type="SMART" id="SM00943"/>
    </source>
</evidence>
<organism evidence="2 3">
    <name type="scientific">Actinophytocola algeriensis</name>
    <dbReference type="NCBI Taxonomy" id="1768010"/>
    <lineage>
        <taxon>Bacteria</taxon>
        <taxon>Bacillati</taxon>
        <taxon>Actinomycetota</taxon>
        <taxon>Actinomycetes</taxon>
        <taxon>Pseudonocardiales</taxon>
        <taxon>Pseudonocardiaceae</taxon>
    </lineage>
</organism>
<dbReference type="SMART" id="SM00943">
    <property type="entry name" value="Prim-Pol"/>
    <property type="match status" value="1"/>
</dbReference>
<gene>
    <name evidence="2" type="ORF">FHR82_003306</name>
</gene>
<reference evidence="2 3" key="1">
    <citation type="submission" date="2020-08" db="EMBL/GenBank/DDBJ databases">
        <title>Genomic Encyclopedia of Type Strains, Phase III (KMG-III): the genomes of soil and plant-associated and newly described type strains.</title>
        <authorList>
            <person name="Whitman W."/>
        </authorList>
    </citation>
    <scope>NUCLEOTIDE SEQUENCE [LARGE SCALE GENOMIC DNA]</scope>
    <source>
        <strain evidence="2 3">CECT 8960</strain>
    </source>
</reference>
<name>A0A7W7Q4T9_9PSEU</name>
<dbReference type="Pfam" id="PF09250">
    <property type="entry name" value="Prim-Pol"/>
    <property type="match status" value="1"/>
</dbReference>
<dbReference type="CDD" id="cd04859">
    <property type="entry name" value="Prim_Pol"/>
    <property type="match status" value="1"/>
</dbReference>
<sequence>MATDSDMLTAALTAAARGWHVFPLRPGSKVPALHRKARCPRTDACRDGHRGWEQRATTDSDRIRSAWSAGRFNVGTATGPSGLVVLDLDTPKPEDDPCPADWDMPGVRDGQDVLAVLADRAGEPVPVDTFTVATPSGGLHLYYRAPDGVELRNTAGTLGWKVDTRAHGGYVVAPESAVDGRRYRVLLDLPVAPLPAWLVMLLRPAPRSVVPDHPVRVAAGRRSRYVDAAVSLECAQVEQAREGQRNARLFVAAKSLGQLVAGGALREDQAVNELFAAAWTHISVGAYSQGQAMATIRSGLDAGAQQPRQVA</sequence>
<evidence type="ECO:0000313" key="3">
    <source>
        <dbReference type="Proteomes" id="UP000520767"/>
    </source>
</evidence>
<dbReference type="SUPFAM" id="SSF56747">
    <property type="entry name" value="Prim-pol domain"/>
    <property type="match status" value="1"/>
</dbReference>
<comment type="caution">
    <text evidence="2">The sequence shown here is derived from an EMBL/GenBank/DDBJ whole genome shotgun (WGS) entry which is preliminary data.</text>
</comment>
<proteinExistence type="predicted"/>
<accession>A0A7W7Q4T9</accession>